<dbReference type="GO" id="GO:0044780">
    <property type="term" value="P:bacterial-type flagellum assembly"/>
    <property type="evidence" value="ECO:0007669"/>
    <property type="project" value="InterPro"/>
</dbReference>
<keyword evidence="4" id="KW-0969">Cilium</keyword>
<proteinExistence type="inferred from homology"/>
<gene>
    <name evidence="4" type="primary">flgN</name>
    <name evidence="4" type="ORF">H8E23_08610</name>
</gene>
<name>A0A8J6NTB3_9BACT</name>
<dbReference type="Gene3D" id="1.20.58.300">
    <property type="entry name" value="FlgN-like"/>
    <property type="match status" value="1"/>
</dbReference>
<dbReference type="SUPFAM" id="SSF140566">
    <property type="entry name" value="FlgN-like"/>
    <property type="match status" value="1"/>
</dbReference>
<accession>A0A8J6NTB3</accession>
<evidence type="ECO:0000313" key="4">
    <source>
        <dbReference type="EMBL" id="MBC8361444.1"/>
    </source>
</evidence>
<dbReference type="Pfam" id="PF05130">
    <property type="entry name" value="FlgN"/>
    <property type="match status" value="1"/>
</dbReference>
<evidence type="ECO:0000256" key="2">
    <source>
        <dbReference type="ARBA" id="ARBA00007703"/>
    </source>
</evidence>
<evidence type="ECO:0000256" key="3">
    <source>
        <dbReference type="ARBA" id="ARBA00022795"/>
    </source>
</evidence>
<comment type="caution">
    <text evidence="4">The sequence shown here is derived from an EMBL/GenBank/DDBJ whole genome shotgun (WGS) entry which is preliminary data.</text>
</comment>
<dbReference type="Proteomes" id="UP000603434">
    <property type="component" value="Unassembled WGS sequence"/>
</dbReference>
<organism evidence="4 5">
    <name type="scientific">Candidatus Desulfatibia profunda</name>
    <dbReference type="NCBI Taxonomy" id="2841695"/>
    <lineage>
        <taxon>Bacteria</taxon>
        <taxon>Pseudomonadati</taxon>
        <taxon>Thermodesulfobacteriota</taxon>
        <taxon>Desulfobacteria</taxon>
        <taxon>Desulfobacterales</taxon>
        <taxon>Desulfobacterales incertae sedis</taxon>
        <taxon>Candidatus Desulfatibia</taxon>
    </lineage>
</organism>
<evidence type="ECO:0000313" key="5">
    <source>
        <dbReference type="Proteomes" id="UP000603434"/>
    </source>
</evidence>
<dbReference type="InterPro" id="IPR007809">
    <property type="entry name" value="FlgN-like"/>
</dbReference>
<dbReference type="EMBL" id="JACNJH010000134">
    <property type="protein sequence ID" value="MBC8361444.1"/>
    <property type="molecule type" value="Genomic_DNA"/>
</dbReference>
<keyword evidence="4" id="KW-0282">Flagellum</keyword>
<dbReference type="InterPro" id="IPR036679">
    <property type="entry name" value="FlgN-like_sf"/>
</dbReference>
<evidence type="ECO:0000256" key="1">
    <source>
        <dbReference type="ARBA" id="ARBA00002397"/>
    </source>
</evidence>
<keyword evidence="4" id="KW-0966">Cell projection</keyword>
<keyword evidence="3" id="KW-1005">Bacterial flagellum biogenesis</keyword>
<sequence>MEATEVGLIENLFYKKIMLYNDLLYYFKQERESLINIDLDKLWSISKEKEKICTQISATRHKILAAVDLQEDEKSFNLSRIMNLIPRELRADFQKLYLRLIKLKSEIEFLRKENTAFIDDSLQFLDEMISIITGGDKSEIAYNHKCHFRKSSPYFLLSREV</sequence>
<dbReference type="AlphaFoldDB" id="A0A8J6NTB3"/>
<comment type="function">
    <text evidence="1">Required for the efficient initiation of filament assembly.</text>
</comment>
<comment type="similarity">
    <text evidence="2">Belongs to the FlgN family.</text>
</comment>
<reference evidence="4 5" key="1">
    <citation type="submission" date="2020-08" db="EMBL/GenBank/DDBJ databases">
        <title>Bridging the membrane lipid divide: bacteria of the FCB group superphylum have the potential to synthesize archaeal ether lipids.</title>
        <authorList>
            <person name="Villanueva L."/>
            <person name="Von Meijenfeldt F.A.B."/>
            <person name="Westbye A.B."/>
            <person name="Yadav S."/>
            <person name="Hopmans E.C."/>
            <person name="Dutilh B.E."/>
            <person name="Sinninghe Damste J.S."/>
        </authorList>
    </citation>
    <scope>NUCLEOTIDE SEQUENCE [LARGE SCALE GENOMIC DNA]</scope>
    <source>
        <strain evidence="4">NIOZ-UU30</strain>
    </source>
</reference>
<protein>
    <submittedName>
        <fullName evidence="4">Flagellar export chaperone FlgN</fullName>
    </submittedName>
</protein>